<feature type="repeat" description="PPR" evidence="2">
    <location>
        <begin position="393"/>
        <end position="423"/>
    </location>
</feature>
<dbReference type="InterPro" id="IPR046960">
    <property type="entry name" value="PPR_At4g14850-like_plant"/>
</dbReference>
<feature type="repeat" description="PPR" evidence="2">
    <location>
        <begin position="292"/>
        <end position="326"/>
    </location>
</feature>
<dbReference type="FunFam" id="1.25.40.10:FF:000090">
    <property type="entry name" value="Pentatricopeptide repeat-containing protein, chloroplastic"/>
    <property type="match status" value="1"/>
</dbReference>
<dbReference type="InterPro" id="IPR013785">
    <property type="entry name" value="Aldolase_TIM"/>
</dbReference>
<keyword evidence="5" id="KW-1185">Reference proteome</keyword>
<feature type="repeat" description="PPR" evidence="2">
    <location>
        <begin position="149"/>
        <end position="183"/>
    </location>
</feature>
<dbReference type="Pfam" id="PF20431">
    <property type="entry name" value="E_motif"/>
    <property type="match status" value="1"/>
</dbReference>
<evidence type="ECO:0000256" key="1">
    <source>
        <dbReference type="ARBA" id="ARBA00022737"/>
    </source>
</evidence>
<proteinExistence type="predicted"/>
<dbReference type="EMBL" id="JAAGAX010000013">
    <property type="protein sequence ID" value="KAF2295726.1"/>
    <property type="molecule type" value="Genomic_DNA"/>
</dbReference>
<dbReference type="Pfam" id="PF13041">
    <property type="entry name" value="PPR_2"/>
    <property type="match status" value="3"/>
</dbReference>
<name>A0A6A6L6N4_HEVBR</name>
<dbReference type="PANTHER" id="PTHR47926:SF342">
    <property type="entry name" value="TETRATRICOPEPTIDE-LIKE HELICAL DOMAIN-CONTAINING PROTEIN-RELATED"/>
    <property type="match status" value="1"/>
</dbReference>
<gene>
    <name evidence="4" type="ORF">GH714_033741</name>
</gene>
<dbReference type="InterPro" id="IPR046848">
    <property type="entry name" value="E_motif"/>
</dbReference>
<evidence type="ECO:0000259" key="3">
    <source>
        <dbReference type="Pfam" id="PF01207"/>
    </source>
</evidence>
<accession>A0A6A6L6N4</accession>
<keyword evidence="1" id="KW-0677">Repeat</keyword>
<dbReference type="NCBIfam" id="TIGR00756">
    <property type="entry name" value="PPR"/>
    <property type="match status" value="4"/>
</dbReference>
<dbReference type="Gene3D" id="3.20.20.70">
    <property type="entry name" value="Aldolase class I"/>
    <property type="match status" value="1"/>
</dbReference>
<comment type="caution">
    <text evidence="4">The sequence shown here is derived from an EMBL/GenBank/DDBJ whole genome shotgun (WGS) entry which is preliminary data.</text>
</comment>
<dbReference type="InterPro" id="IPR035587">
    <property type="entry name" value="DUS-like_FMN-bd"/>
</dbReference>
<evidence type="ECO:0000313" key="5">
    <source>
        <dbReference type="Proteomes" id="UP000467840"/>
    </source>
</evidence>
<dbReference type="Pfam" id="PF01207">
    <property type="entry name" value="Dus"/>
    <property type="match status" value="1"/>
</dbReference>
<reference evidence="4 5" key="1">
    <citation type="journal article" date="2020" name="Mol. Plant">
        <title>The Chromosome-Based Rubber Tree Genome Provides New Insights into Spurge Genome Evolution and Rubber Biosynthesis.</title>
        <authorList>
            <person name="Liu J."/>
            <person name="Shi C."/>
            <person name="Shi C.C."/>
            <person name="Li W."/>
            <person name="Zhang Q.J."/>
            <person name="Zhang Y."/>
            <person name="Li K."/>
            <person name="Lu H.F."/>
            <person name="Shi C."/>
            <person name="Zhu S.T."/>
            <person name="Xiao Z.Y."/>
            <person name="Nan H."/>
            <person name="Yue Y."/>
            <person name="Zhu X.G."/>
            <person name="Wu Y."/>
            <person name="Hong X.N."/>
            <person name="Fan G.Y."/>
            <person name="Tong Y."/>
            <person name="Zhang D."/>
            <person name="Mao C.L."/>
            <person name="Liu Y.L."/>
            <person name="Hao S.J."/>
            <person name="Liu W.Q."/>
            <person name="Lv M.Q."/>
            <person name="Zhang H.B."/>
            <person name="Liu Y."/>
            <person name="Hu-Tang G.R."/>
            <person name="Wang J.P."/>
            <person name="Wang J.H."/>
            <person name="Sun Y.H."/>
            <person name="Ni S.B."/>
            <person name="Chen W.B."/>
            <person name="Zhang X.C."/>
            <person name="Jiao Y.N."/>
            <person name="Eichler E.E."/>
            <person name="Li G.H."/>
            <person name="Liu X."/>
            <person name="Gao L.Z."/>
        </authorList>
    </citation>
    <scope>NUCLEOTIDE SEQUENCE [LARGE SCALE GENOMIC DNA]</scope>
    <source>
        <strain evidence="5">cv. GT1</strain>
        <tissue evidence="4">Leaf</tissue>
    </source>
</reference>
<dbReference type="InterPro" id="IPR002885">
    <property type="entry name" value="PPR_rpt"/>
</dbReference>
<dbReference type="Proteomes" id="UP000467840">
    <property type="component" value="Chromosome 7"/>
</dbReference>
<organism evidence="4 5">
    <name type="scientific">Hevea brasiliensis</name>
    <name type="common">Para rubber tree</name>
    <name type="synonym">Siphonia brasiliensis</name>
    <dbReference type="NCBI Taxonomy" id="3981"/>
    <lineage>
        <taxon>Eukaryota</taxon>
        <taxon>Viridiplantae</taxon>
        <taxon>Streptophyta</taxon>
        <taxon>Embryophyta</taxon>
        <taxon>Tracheophyta</taxon>
        <taxon>Spermatophyta</taxon>
        <taxon>Magnoliopsida</taxon>
        <taxon>eudicotyledons</taxon>
        <taxon>Gunneridae</taxon>
        <taxon>Pentapetalae</taxon>
        <taxon>rosids</taxon>
        <taxon>fabids</taxon>
        <taxon>Malpighiales</taxon>
        <taxon>Euphorbiaceae</taxon>
        <taxon>Crotonoideae</taxon>
        <taxon>Micrandreae</taxon>
        <taxon>Hevea</taxon>
    </lineage>
</organism>
<dbReference type="GO" id="GO:0009451">
    <property type="term" value="P:RNA modification"/>
    <property type="evidence" value="ECO:0007669"/>
    <property type="project" value="InterPro"/>
</dbReference>
<dbReference type="SUPFAM" id="SSF51395">
    <property type="entry name" value="FMN-linked oxidoreductases"/>
    <property type="match status" value="1"/>
</dbReference>
<evidence type="ECO:0000313" key="4">
    <source>
        <dbReference type="EMBL" id="KAF2295726.1"/>
    </source>
</evidence>
<dbReference type="Pfam" id="PF01535">
    <property type="entry name" value="PPR"/>
    <property type="match status" value="2"/>
</dbReference>
<dbReference type="Gene3D" id="1.25.40.10">
    <property type="entry name" value="Tetratricopeptide repeat domain"/>
    <property type="match status" value="3"/>
</dbReference>
<sequence>MGPAQMKLRLPIYQSRLCLPADLSFTSKKTINKLDLVAMVRVVSISWEKGENPTVIFLFSSSSMATKFELQVFIVAAGSSKDLHLRCQHLFLLSRVARIPTKLQLRSSGCVESGNKEIGFGLFRDMCRLGVRHDNYSFASVLIEDSIHDQITYNVMINGLVSVGRVEEALIMFRKMLGNGLRPTEFTFRLEGKDIVSWNTMISSYAQENFGTSAILTYLEMQRTGIRPDEFTFGSLLAGSELVETVEMIHSLLFRNSLISNIQVSNALISAYSKLGNMKQAYQIFCDQIYRNLISWNTIISGFLLNGLPMQGLEQFSELLMSEFRPNEYTLSIILSICASILALRQGKQVHGYIMRLGFSSKSSLGNALITMYAKCGLMHWSLRVFNAMTKRDLVSWNALISAYAQHGKGNEAVHWFEAMQDSCGVQPDEATFTIILSACSHAGLVDDGIRIFNSMVCKCGVVPGVGHFSCIVDLLGRAGHFDEVEMIMNNEHFEPHPNIWWTLLSACAAHGNLKLGRLVAGFLLETEQDNPSVYVLLSNMYAAAGQWEEAANVRRAADRPRDPARWSEIAVVVSALSVPVIANGDVFDYGDFERIEVATGASSVIVARGALLNASVFSPDGKGYWEEVKGDCVKKVSR</sequence>
<dbReference type="PANTHER" id="PTHR47926">
    <property type="entry name" value="PENTATRICOPEPTIDE REPEAT-CONTAINING PROTEIN"/>
    <property type="match status" value="1"/>
</dbReference>
<feature type="repeat" description="PPR" evidence="2">
    <location>
        <begin position="194"/>
        <end position="228"/>
    </location>
</feature>
<dbReference type="AlphaFoldDB" id="A0A6A6L6N4"/>
<protein>
    <recommendedName>
        <fullName evidence="3">DUS-like FMN-binding domain-containing protein</fullName>
    </recommendedName>
</protein>
<evidence type="ECO:0000256" key="2">
    <source>
        <dbReference type="PROSITE-ProRule" id="PRU00708"/>
    </source>
</evidence>
<dbReference type="InterPro" id="IPR011990">
    <property type="entry name" value="TPR-like_helical_dom_sf"/>
</dbReference>
<dbReference type="GO" id="GO:0003723">
    <property type="term" value="F:RNA binding"/>
    <property type="evidence" value="ECO:0007669"/>
    <property type="project" value="InterPro"/>
</dbReference>
<feature type="repeat" description="PPR" evidence="2">
    <location>
        <begin position="429"/>
        <end position="464"/>
    </location>
</feature>
<dbReference type="PROSITE" id="PS51375">
    <property type="entry name" value="PPR"/>
    <property type="match status" value="5"/>
</dbReference>
<feature type="domain" description="DUS-like FMN-binding" evidence="3">
    <location>
        <begin position="560"/>
        <end position="619"/>
    </location>
</feature>